<accession>A0A7S3YV64</accession>
<dbReference type="Gene3D" id="3.40.50.150">
    <property type="entry name" value="Vaccinia Virus protein VP39"/>
    <property type="match status" value="1"/>
</dbReference>
<dbReference type="InterPro" id="IPR029063">
    <property type="entry name" value="SAM-dependent_MTases_sf"/>
</dbReference>
<evidence type="ECO:0000259" key="1">
    <source>
        <dbReference type="Pfam" id="PF01170"/>
    </source>
</evidence>
<name>A0A7S3YV64_9EUKA</name>
<protein>
    <recommendedName>
        <fullName evidence="1">Ribosomal RNA large subunit methyltransferase K/L-like methyltransferase domain-containing protein</fullName>
    </recommendedName>
</protein>
<dbReference type="GO" id="GO:0030488">
    <property type="term" value="P:tRNA methylation"/>
    <property type="evidence" value="ECO:0007669"/>
    <property type="project" value="TreeGrafter"/>
</dbReference>
<dbReference type="PANTHER" id="PTHR14911">
    <property type="entry name" value="THUMP DOMAIN-CONTAINING"/>
    <property type="match status" value="1"/>
</dbReference>
<dbReference type="CDD" id="cd02440">
    <property type="entry name" value="AdoMet_MTases"/>
    <property type="match status" value="1"/>
</dbReference>
<dbReference type="GO" id="GO:0043527">
    <property type="term" value="C:tRNA methyltransferase complex"/>
    <property type="evidence" value="ECO:0007669"/>
    <property type="project" value="UniProtKB-ARBA"/>
</dbReference>
<reference evidence="2" key="1">
    <citation type="submission" date="2021-01" db="EMBL/GenBank/DDBJ databases">
        <authorList>
            <person name="Corre E."/>
            <person name="Pelletier E."/>
            <person name="Niang G."/>
            <person name="Scheremetjew M."/>
            <person name="Finn R."/>
            <person name="Kale V."/>
            <person name="Holt S."/>
            <person name="Cochrane G."/>
            <person name="Meng A."/>
            <person name="Brown T."/>
            <person name="Cohen L."/>
        </authorList>
    </citation>
    <scope>NUCLEOTIDE SEQUENCE</scope>
    <source>
        <strain evidence="2">CCCM811</strain>
    </source>
</reference>
<proteinExistence type="predicted"/>
<dbReference type="AlphaFoldDB" id="A0A7S3YV64"/>
<organism evidence="2">
    <name type="scientific">Lotharella globosa</name>
    <dbReference type="NCBI Taxonomy" id="91324"/>
    <lineage>
        <taxon>Eukaryota</taxon>
        <taxon>Sar</taxon>
        <taxon>Rhizaria</taxon>
        <taxon>Cercozoa</taxon>
        <taxon>Chlorarachniophyceae</taxon>
        <taxon>Lotharella</taxon>
    </lineage>
</organism>
<gene>
    <name evidence="2" type="ORF">LGLO00237_LOCUS14373</name>
</gene>
<dbReference type="Pfam" id="PF01170">
    <property type="entry name" value="UPF0020"/>
    <property type="match status" value="1"/>
</dbReference>
<dbReference type="SUPFAM" id="SSF53335">
    <property type="entry name" value="S-adenosyl-L-methionine-dependent methyltransferases"/>
    <property type="match status" value="1"/>
</dbReference>
<feature type="domain" description="Ribosomal RNA large subunit methyltransferase K/L-like methyltransferase" evidence="1">
    <location>
        <begin position="23"/>
        <end position="114"/>
    </location>
</feature>
<dbReference type="PANTHER" id="PTHR14911:SF13">
    <property type="entry name" value="TRNA (GUANINE(6)-N2)-METHYLTRANSFERASE THUMP3"/>
    <property type="match status" value="1"/>
</dbReference>
<dbReference type="GO" id="GO:0016423">
    <property type="term" value="F:tRNA (guanine) methyltransferase activity"/>
    <property type="evidence" value="ECO:0007669"/>
    <property type="project" value="TreeGrafter"/>
</dbReference>
<sequence length="154" mass="16876">MCYSGTGAIGVYAAITNRMGQYYFLSDSEQDCVNACLSNSGRVVPGRCSVARCDATRMPIRSAIFDAIVTDAPFGHRCGNKNTIRKMYPKAIQECHRLLRPGGVFVWMTSVEETDLTLKSLEKCGLVVIESRLVFMGHVCSVVVARKNISSTTP</sequence>
<dbReference type="InterPro" id="IPR000241">
    <property type="entry name" value="RlmKL-like_Mtase"/>
</dbReference>
<evidence type="ECO:0000313" key="2">
    <source>
        <dbReference type="EMBL" id="CAE0662772.1"/>
    </source>
</evidence>
<dbReference type="EMBL" id="HBIV01019862">
    <property type="protein sequence ID" value="CAE0662772.1"/>
    <property type="molecule type" value="Transcribed_RNA"/>
</dbReference>